<evidence type="ECO:0000259" key="3">
    <source>
        <dbReference type="PROSITE" id="PS51864"/>
    </source>
</evidence>
<feature type="active site" evidence="1">
    <location>
        <position position="150"/>
    </location>
</feature>
<dbReference type="GO" id="GO:0006508">
    <property type="term" value="P:proteolysis"/>
    <property type="evidence" value="ECO:0007669"/>
    <property type="project" value="UniProtKB-KW"/>
</dbReference>
<dbReference type="Bgee" id="ENSPREG00000018257">
    <property type="expression patterns" value="Expressed in caudal fin and 1 other cell type or tissue"/>
</dbReference>
<proteinExistence type="predicted"/>
<dbReference type="AlphaFoldDB" id="A0A3P9PYR8"/>
<dbReference type="GeneTree" id="ENSGT00940000161051"/>
<sequence>ITDYTLKNMWLLKLKLNQVEVQKISFFHLFVVTESYILQGDILVPKTTNKNADPCVEKGCLWPKRGSYVTVPYYIFNSYTQEERNVILGGLESFELTTCIRFVPYRSNDRDFIYFKSNEGCWSFVGRQRRGQFISLDKDGCLSHRTVQHEVLHALGFHHEQVRSDRDRYVWIYPQNIKPENNFKKEVTNNLGTPYDFNSVMHYGKYAFSKNGLPTIIAKSDPTLNWRRATQMSIYDIARVNTLYRCSES</sequence>
<dbReference type="PROSITE" id="PS51864">
    <property type="entry name" value="ASTACIN"/>
    <property type="match status" value="1"/>
</dbReference>
<dbReference type="Ensembl" id="ENSPRET00000027312.1">
    <property type="protein sequence ID" value="ENSPREP00000027031.1"/>
    <property type="gene ID" value="ENSPREG00000018257.1"/>
</dbReference>
<feature type="binding site" evidence="1">
    <location>
        <position position="153"/>
    </location>
    <ligand>
        <name>Zn(2+)</name>
        <dbReference type="ChEBI" id="CHEBI:29105"/>
        <note>catalytic</note>
    </ligand>
</feature>
<dbReference type="EC" id="3.4.24.-" evidence="2"/>
<evidence type="ECO:0000313" key="4">
    <source>
        <dbReference type="Ensembl" id="ENSPREP00000027031.1"/>
    </source>
</evidence>
<name>A0A3P9PYR8_POERE</name>
<keyword evidence="1 2" id="KW-0645">Protease</keyword>
<feature type="binding site" evidence="1">
    <location>
        <position position="149"/>
    </location>
    <ligand>
        <name>Zn(2+)</name>
        <dbReference type="ChEBI" id="CHEBI:29105"/>
        <note>catalytic</note>
    </ligand>
</feature>
<reference evidence="4" key="2">
    <citation type="submission" date="2025-08" db="UniProtKB">
        <authorList>
            <consortium name="Ensembl"/>
        </authorList>
    </citation>
    <scope>IDENTIFICATION</scope>
    <source>
        <strain evidence="4">Guanapo</strain>
    </source>
</reference>
<dbReference type="Gene3D" id="3.40.390.10">
    <property type="entry name" value="Collagenase (Catalytic Domain)"/>
    <property type="match status" value="1"/>
</dbReference>
<evidence type="ECO:0000313" key="5">
    <source>
        <dbReference type="Proteomes" id="UP000242638"/>
    </source>
</evidence>
<comment type="caution">
    <text evidence="1">Lacks conserved residue(s) required for the propagation of feature annotation.</text>
</comment>
<dbReference type="GO" id="GO:0008270">
    <property type="term" value="F:zinc ion binding"/>
    <property type="evidence" value="ECO:0007669"/>
    <property type="project" value="UniProtKB-UniRule"/>
</dbReference>
<reference evidence="5" key="1">
    <citation type="submission" date="2013-11" db="EMBL/GenBank/DDBJ databases">
        <title>The genomic landscape of the Guanapo guppy.</title>
        <authorList>
            <person name="Kuenstner A."/>
            <person name="Dreyer C."/>
        </authorList>
    </citation>
    <scope>NUCLEOTIDE SEQUENCE</scope>
    <source>
        <strain evidence="5">Guanapo</strain>
    </source>
</reference>
<dbReference type="InterPro" id="IPR001506">
    <property type="entry name" value="Peptidase_M12A"/>
</dbReference>
<keyword evidence="1 2" id="KW-0378">Hydrolase</keyword>
<dbReference type="SMART" id="SM00235">
    <property type="entry name" value="ZnMc"/>
    <property type="match status" value="1"/>
</dbReference>
<keyword evidence="1 2" id="KW-0479">Metal-binding</keyword>
<dbReference type="SUPFAM" id="SSF55486">
    <property type="entry name" value="Metalloproteases ('zincins'), catalytic domain"/>
    <property type="match status" value="1"/>
</dbReference>
<protein>
    <recommendedName>
        <fullName evidence="2">Metalloendopeptidase</fullName>
        <ecNumber evidence="2">3.4.24.-</ecNumber>
    </recommendedName>
</protein>
<reference evidence="4" key="3">
    <citation type="submission" date="2025-09" db="UniProtKB">
        <authorList>
            <consortium name="Ensembl"/>
        </authorList>
    </citation>
    <scope>IDENTIFICATION</scope>
    <source>
        <strain evidence="4">Guanapo</strain>
    </source>
</reference>
<keyword evidence="1 2" id="KW-0862">Zinc</keyword>
<dbReference type="InterPro" id="IPR006026">
    <property type="entry name" value="Peptidase_Metallo"/>
</dbReference>
<evidence type="ECO:0000256" key="2">
    <source>
        <dbReference type="RuleBase" id="RU361183"/>
    </source>
</evidence>
<dbReference type="PRINTS" id="PR00480">
    <property type="entry name" value="ASTACIN"/>
</dbReference>
<dbReference type="Proteomes" id="UP000242638">
    <property type="component" value="Unassembled WGS sequence"/>
</dbReference>
<dbReference type="GO" id="GO:0004222">
    <property type="term" value="F:metalloendopeptidase activity"/>
    <property type="evidence" value="ECO:0007669"/>
    <property type="project" value="UniProtKB-UniRule"/>
</dbReference>
<feature type="domain" description="Peptidase M12A" evidence="3">
    <location>
        <begin position="51"/>
        <end position="247"/>
    </location>
</feature>
<dbReference type="PANTHER" id="PTHR10127:SF899">
    <property type="entry name" value="ASTACIN-LIKE METALLOENDOPEPTIDASE-RELATED"/>
    <property type="match status" value="1"/>
</dbReference>
<dbReference type="OMA" id="WIYPQNI"/>
<accession>A0A3P9PYR8</accession>
<dbReference type="PANTHER" id="PTHR10127">
    <property type="entry name" value="DISCOIDIN, CUB, EGF, LAMININ , AND ZINC METALLOPROTEASE DOMAIN CONTAINING"/>
    <property type="match status" value="1"/>
</dbReference>
<feature type="binding site" evidence="1">
    <location>
        <position position="159"/>
    </location>
    <ligand>
        <name>Zn(2+)</name>
        <dbReference type="ChEBI" id="CHEBI:29105"/>
        <note>catalytic</note>
    </ligand>
</feature>
<dbReference type="InterPro" id="IPR024079">
    <property type="entry name" value="MetalloPept_cat_dom_sf"/>
</dbReference>
<comment type="cofactor">
    <cofactor evidence="1 2">
        <name>Zn(2+)</name>
        <dbReference type="ChEBI" id="CHEBI:29105"/>
    </cofactor>
    <text evidence="1 2">Binds 1 zinc ion per subunit.</text>
</comment>
<organism evidence="4 5">
    <name type="scientific">Poecilia reticulata</name>
    <name type="common">Guppy</name>
    <name type="synonym">Acanthophacelus reticulatus</name>
    <dbReference type="NCBI Taxonomy" id="8081"/>
    <lineage>
        <taxon>Eukaryota</taxon>
        <taxon>Metazoa</taxon>
        <taxon>Chordata</taxon>
        <taxon>Craniata</taxon>
        <taxon>Vertebrata</taxon>
        <taxon>Euteleostomi</taxon>
        <taxon>Actinopterygii</taxon>
        <taxon>Neopterygii</taxon>
        <taxon>Teleostei</taxon>
        <taxon>Neoteleostei</taxon>
        <taxon>Acanthomorphata</taxon>
        <taxon>Ovalentaria</taxon>
        <taxon>Atherinomorphae</taxon>
        <taxon>Cyprinodontiformes</taxon>
        <taxon>Poeciliidae</taxon>
        <taxon>Poeciliinae</taxon>
        <taxon>Poecilia</taxon>
    </lineage>
</organism>
<keyword evidence="5" id="KW-1185">Reference proteome</keyword>
<evidence type="ECO:0000256" key="1">
    <source>
        <dbReference type="PROSITE-ProRule" id="PRU01211"/>
    </source>
</evidence>
<dbReference type="Pfam" id="PF01400">
    <property type="entry name" value="Astacin"/>
    <property type="match status" value="1"/>
</dbReference>
<keyword evidence="1 2" id="KW-0482">Metalloprotease</keyword>